<proteinExistence type="predicted"/>
<gene>
    <name evidence="2" type="ORF">EV03_0552</name>
</gene>
<accession>A0A0A2C613</accession>
<protein>
    <submittedName>
        <fullName evidence="2">Phospholipid-lipopolysaccharide ABC transporter</fullName>
    </submittedName>
</protein>
<sequence>MRLQKALPVRRRSSPLKLIPLAAFTGLVDVIVVGIVFRFFTVFIGQPHQTPLQFQHFIPVDPKTKIISLVVIYIAMNWLASFSKLFLKAAQERLRVEVWKDLSELAQKKLLSQSYEFFLNKKI</sequence>
<dbReference type="EMBL" id="JNAX01000005">
    <property type="protein sequence ID" value="KGG21811.1"/>
    <property type="molecule type" value="Genomic_DNA"/>
</dbReference>
<evidence type="ECO:0000256" key="1">
    <source>
        <dbReference type="SAM" id="Phobius"/>
    </source>
</evidence>
<keyword evidence="1" id="KW-0812">Transmembrane</keyword>
<keyword evidence="1" id="KW-0472">Membrane</keyword>
<reference evidence="3" key="1">
    <citation type="journal article" date="2014" name="Sci. Data">
        <title>Genomes of diverse isolates of the marine cyanobacterium Prochlorococcus.</title>
        <authorList>
            <person name="Biller S."/>
            <person name="Berube P."/>
            <person name="Thompson J."/>
            <person name="Kelly L."/>
            <person name="Roggensack S."/>
            <person name="Awad L."/>
            <person name="Roache-Johnson K."/>
            <person name="Ding H."/>
            <person name="Giovannoni S.J."/>
            <person name="Moore L.R."/>
            <person name="Chisholm S.W."/>
        </authorList>
    </citation>
    <scope>NUCLEOTIDE SEQUENCE [LARGE SCALE GENOMIC DNA]</scope>
    <source>
        <strain evidence="3">PAC1</strain>
    </source>
</reference>
<dbReference type="Proteomes" id="UP000030392">
    <property type="component" value="Unassembled WGS sequence"/>
</dbReference>
<evidence type="ECO:0000313" key="2">
    <source>
        <dbReference type="EMBL" id="KGG21811.1"/>
    </source>
</evidence>
<dbReference type="AlphaFoldDB" id="A0A0A2C613"/>
<name>A0A0A2C613_PROMR</name>
<feature type="transmembrane region" description="Helical" evidence="1">
    <location>
        <begin position="21"/>
        <end position="46"/>
    </location>
</feature>
<feature type="transmembrane region" description="Helical" evidence="1">
    <location>
        <begin position="66"/>
        <end position="87"/>
    </location>
</feature>
<keyword evidence="1" id="KW-1133">Transmembrane helix</keyword>
<evidence type="ECO:0000313" key="3">
    <source>
        <dbReference type="Proteomes" id="UP000030392"/>
    </source>
</evidence>
<organism evidence="2 3">
    <name type="scientific">Prochlorococcus marinus str. PAC1</name>
    <dbReference type="NCBI Taxonomy" id="59924"/>
    <lineage>
        <taxon>Bacteria</taxon>
        <taxon>Bacillati</taxon>
        <taxon>Cyanobacteriota</taxon>
        <taxon>Cyanophyceae</taxon>
        <taxon>Synechococcales</taxon>
        <taxon>Prochlorococcaceae</taxon>
        <taxon>Prochlorococcus</taxon>
    </lineage>
</organism>
<comment type="caution">
    <text evidence="2">The sequence shown here is derived from an EMBL/GenBank/DDBJ whole genome shotgun (WGS) entry which is preliminary data.</text>
</comment>